<organism evidence="2 3">
    <name type="scientific">Setaria viridis</name>
    <name type="common">Green bristlegrass</name>
    <name type="synonym">Setaria italica subsp. viridis</name>
    <dbReference type="NCBI Taxonomy" id="4556"/>
    <lineage>
        <taxon>Eukaryota</taxon>
        <taxon>Viridiplantae</taxon>
        <taxon>Streptophyta</taxon>
        <taxon>Embryophyta</taxon>
        <taxon>Tracheophyta</taxon>
        <taxon>Spermatophyta</taxon>
        <taxon>Magnoliopsida</taxon>
        <taxon>Liliopsida</taxon>
        <taxon>Poales</taxon>
        <taxon>Poaceae</taxon>
        <taxon>PACMAD clade</taxon>
        <taxon>Panicoideae</taxon>
        <taxon>Panicodae</taxon>
        <taxon>Paniceae</taxon>
        <taxon>Cenchrinae</taxon>
        <taxon>Setaria</taxon>
    </lineage>
</organism>
<evidence type="ECO:0000256" key="1">
    <source>
        <dbReference type="SAM" id="MobiDB-lite"/>
    </source>
</evidence>
<feature type="compositionally biased region" description="Basic residues" evidence="1">
    <location>
        <begin position="1"/>
        <end position="26"/>
    </location>
</feature>
<evidence type="ECO:0000313" key="2">
    <source>
        <dbReference type="EMBL" id="TKV99319.1"/>
    </source>
</evidence>
<dbReference type="Gramene" id="TKV99319">
    <property type="protein sequence ID" value="TKV99319"/>
    <property type="gene ID" value="SEVIR_8G034950v2"/>
</dbReference>
<feature type="region of interest" description="Disordered" evidence="1">
    <location>
        <begin position="1"/>
        <end position="123"/>
    </location>
</feature>
<keyword evidence="3" id="KW-1185">Reference proteome</keyword>
<evidence type="ECO:0000313" key="3">
    <source>
        <dbReference type="Proteomes" id="UP000298652"/>
    </source>
</evidence>
<sequence>MEKRKRSSSGMGKRRRSSSAIRKRGASRGDGEEATHAATHPPPKGRGRSPGHGVEGRWPPATGKRLLTPPLARRRREEGTCQPRGRGALAASDGEEASHAAARPLPTGKKVLADHGEEGARAR</sequence>
<feature type="compositionally biased region" description="Basic and acidic residues" evidence="1">
    <location>
        <begin position="111"/>
        <end position="123"/>
    </location>
</feature>
<reference evidence="2" key="1">
    <citation type="submission" date="2019-03" db="EMBL/GenBank/DDBJ databases">
        <title>WGS assembly of Setaria viridis.</title>
        <authorList>
            <person name="Huang P."/>
            <person name="Jenkins J."/>
            <person name="Grimwood J."/>
            <person name="Barry K."/>
            <person name="Healey A."/>
            <person name="Mamidi S."/>
            <person name="Sreedasyam A."/>
            <person name="Shu S."/>
            <person name="Feldman M."/>
            <person name="Wu J."/>
            <person name="Yu Y."/>
            <person name="Chen C."/>
            <person name="Johnson J."/>
            <person name="Rokhsar D."/>
            <person name="Baxter I."/>
            <person name="Schmutz J."/>
            <person name="Brutnell T."/>
            <person name="Kellogg E."/>
        </authorList>
    </citation>
    <scope>NUCLEOTIDE SEQUENCE [LARGE SCALE GENOMIC DNA]</scope>
</reference>
<dbReference type="AlphaFoldDB" id="A0A4U6TBB6"/>
<dbReference type="Proteomes" id="UP000298652">
    <property type="component" value="Chromosome 8"/>
</dbReference>
<accession>A0A4U6TBB6</accession>
<dbReference type="EMBL" id="CM016559">
    <property type="protein sequence ID" value="TKV99319.1"/>
    <property type="molecule type" value="Genomic_DNA"/>
</dbReference>
<gene>
    <name evidence="2" type="ORF">SEVIR_8G034950v2</name>
</gene>
<proteinExistence type="predicted"/>
<name>A0A4U6TBB6_SETVI</name>
<protein>
    <submittedName>
        <fullName evidence="2">Uncharacterized protein</fullName>
    </submittedName>
</protein>